<dbReference type="Proteomes" id="UP001314263">
    <property type="component" value="Unassembled WGS sequence"/>
</dbReference>
<comment type="caution">
    <text evidence="1">The sequence shown here is derived from an EMBL/GenBank/DDBJ whole genome shotgun (WGS) entry which is preliminary data.</text>
</comment>
<dbReference type="EMBL" id="CAUYUE010000004">
    <property type="protein sequence ID" value="CAK0768249.1"/>
    <property type="molecule type" value="Genomic_DNA"/>
</dbReference>
<name>A0AAV1I006_9CHLO</name>
<gene>
    <name evidence="1" type="ORF">CVIRNUC_003544</name>
</gene>
<evidence type="ECO:0000313" key="1">
    <source>
        <dbReference type="EMBL" id="CAK0768249.1"/>
    </source>
</evidence>
<dbReference type="AlphaFoldDB" id="A0AAV1I006"/>
<accession>A0AAV1I006</accession>
<reference evidence="1 2" key="1">
    <citation type="submission" date="2023-10" db="EMBL/GenBank/DDBJ databases">
        <authorList>
            <person name="Maclean D."/>
            <person name="Macfadyen A."/>
        </authorList>
    </citation>
    <scope>NUCLEOTIDE SEQUENCE [LARGE SCALE GENOMIC DNA]</scope>
</reference>
<organism evidence="1 2">
    <name type="scientific">Coccomyxa viridis</name>
    <dbReference type="NCBI Taxonomy" id="1274662"/>
    <lineage>
        <taxon>Eukaryota</taxon>
        <taxon>Viridiplantae</taxon>
        <taxon>Chlorophyta</taxon>
        <taxon>core chlorophytes</taxon>
        <taxon>Trebouxiophyceae</taxon>
        <taxon>Trebouxiophyceae incertae sedis</taxon>
        <taxon>Coccomyxaceae</taxon>
        <taxon>Coccomyxa</taxon>
    </lineage>
</organism>
<keyword evidence="2" id="KW-1185">Reference proteome</keyword>
<evidence type="ECO:0000313" key="2">
    <source>
        <dbReference type="Proteomes" id="UP001314263"/>
    </source>
</evidence>
<proteinExistence type="predicted"/>
<protein>
    <submittedName>
        <fullName evidence="1">Uncharacterized protein</fullName>
    </submittedName>
</protein>
<sequence>MVRLNEDFDSEAIAIVGDRMSSRDAACRYWFVRYADNPLHVETPRLVVTSLQLLEQSCRLVLRPATDDDQTDVERAFADRMQQIRTRVTEKLPEGATDRDGGELRVKLSRDAAGVLTDGDSGMPVDLEILEESELRAYIQLEGVAMNSRENCYWMVWTLKRGLVYQRDVANPLGKSYCFLDDGEYDSLSD</sequence>